<sequence length="194" mass="19643">MTTDPNDRERARGEEPMTPEVAEEGAPSADTGGGVSIGRMTGGAVAGGYRATAEDRSERVGSWEVPAGTDVPPPFASPPSSGVGIGTMAGGAVAAGREAKAVDASRRMLSASPELVGSLEVLRSQLPLLVRTQDDGIDEVVGQLAAIEGQIANGGQTERHRLERLRTLLTGGGTVAGGLASALAVVQSITQMLG</sequence>
<feature type="compositionally biased region" description="Basic and acidic residues" evidence="1">
    <location>
        <begin position="1"/>
        <end position="15"/>
    </location>
</feature>
<proteinExistence type="predicted"/>
<name>A0A401YNE9_9ACTN</name>
<comment type="caution">
    <text evidence="3">The sequence shown here is derived from an EMBL/GenBank/DDBJ whole genome shotgun (WGS) entry which is preliminary data.</text>
</comment>
<dbReference type="Proteomes" id="UP000286931">
    <property type="component" value="Unassembled WGS sequence"/>
</dbReference>
<reference evidence="3 4" key="1">
    <citation type="submission" date="2018-12" db="EMBL/GenBank/DDBJ databases">
        <title>Draft genome sequence of Embleya hyalina NBRC 13850T.</title>
        <authorList>
            <person name="Komaki H."/>
            <person name="Hosoyama A."/>
            <person name="Kimura A."/>
            <person name="Ichikawa N."/>
            <person name="Tamura T."/>
        </authorList>
    </citation>
    <scope>NUCLEOTIDE SEQUENCE [LARGE SCALE GENOMIC DNA]</scope>
    <source>
        <strain evidence="3 4">NBRC 13850</strain>
    </source>
</reference>
<evidence type="ECO:0000313" key="3">
    <source>
        <dbReference type="EMBL" id="GCD96125.1"/>
    </source>
</evidence>
<organism evidence="3 4">
    <name type="scientific">Embleya hyalina</name>
    <dbReference type="NCBI Taxonomy" id="516124"/>
    <lineage>
        <taxon>Bacteria</taxon>
        <taxon>Bacillati</taxon>
        <taxon>Actinomycetota</taxon>
        <taxon>Actinomycetes</taxon>
        <taxon>Kitasatosporales</taxon>
        <taxon>Streptomycetaceae</taxon>
        <taxon>Embleya</taxon>
    </lineage>
</organism>
<keyword evidence="2" id="KW-0472">Membrane</keyword>
<evidence type="ECO:0000313" key="4">
    <source>
        <dbReference type="Proteomes" id="UP000286931"/>
    </source>
</evidence>
<feature type="region of interest" description="Disordered" evidence="1">
    <location>
        <begin position="1"/>
        <end position="80"/>
    </location>
</feature>
<dbReference type="AlphaFoldDB" id="A0A401YNE9"/>
<dbReference type="EMBL" id="BIFH01000019">
    <property type="protein sequence ID" value="GCD96125.1"/>
    <property type="molecule type" value="Genomic_DNA"/>
</dbReference>
<keyword evidence="4" id="KW-1185">Reference proteome</keyword>
<protein>
    <submittedName>
        <fullName evidence="3">Uncharacterized protein</fullName>
    </submittedName>
</protein>
<keyword evidence="2" id="KW-1133">Transmembrane helix</keyword>
<feature type="compositionally biased region" description="Basic and acidic residues" evidence="1">
    <location>
        <begin position="52"/>
        <end position="61"/>
    </location>
</feature>
<gene>
    <name evidence="3" type="ORF">EHYA_03809</name>
</gene>
<feature type="compositionally biased region" description="Gly residues" evidence="1">
    <location>
        <begin position="31"/>
        <end position="46"/>
    </location>
</feature>
<keyword evidence="2" id="KW-0812">Transmembrane</keyword>
<feature type="transmembrane region" description="Helical" evidence="2">
    <location>
        <begin position="168"/>
        <end position="189"/>
    </location>
</feature>
<evidence type="ECO:0000256" key="1">
    <source>
        <dbReference type="SAM" id="MobiDB-lite"/>
    </source>
</evidence>
<accession>A0A401YNE9</accession>
<evidence type="ECO:0000256" key="2">
    <source>
        <dbReference type="SAM" id="Phobius"/>
    </source>
</evidence>